<dbReference type="SUPFAM" id="SSF81343">
    <property type="entry name" value="Fumarate reductase respiratory complex transmembrane subunits"/>
    <property type="match status" value="1"/>
</dbReference>
<dbReference type="InterPro" id="IPR034804">
    <property type="entry name" value="SQR/QFR_C/D"/>
</dbReference>
<evidence type="ECO:0000313" key="10">
    <source>
        <dbReference type="Proteomes" id="UP000244893"/>
    </source>
</evidence>
<evidence type="ECO:0000256" key="4">
    <source>
        <dbReference type="ARBA" id="ARBA00022723"/>
    </source>
</evidence>
<comment type="caution">
    <text evidence="9">The sequence shown here is derived from an EMBL/GenBank/DDBJ whole genome shotgun (WGS) entry which is preliminary data.</text>
</comment>
<accession>A0A2V1HT93</accession>
<evidence type="ECO:0000256" key="3">
    <source>
        <dbReference type="ARBA" id="ARBA00022692"/>
    </source>
</evidence>
<keyword evidence="3 8" id="KW-0812">Transmembrane</keyword>
<dbReference type="AlphaFoldDB" id="A0A2V1HT93"/>
<dbReference type="Pfam" id="PF01127">
    <property type="entry name" value="Sdh_cyt"/>
    <property type="match status" value="1"/>
</dbReference>
<protein>
    <submittedName>
        <fullName evidence="9">Succinate dehydrogenase</fullName>
    </submittedName>
</protein>
<dbReference type="Gene3D" id="1.20.1300.10">
    <property type="entry name" value="Fumarate reductase/succinate dehydrogenase, transmembrane subunit"/>
    <property type="match status" value="1"/>
</dbReference>
<comment type="subcellular location">
    <subcellularLocation>
        <location evidence="1">Membrane</location>
    </subcellularLocation>
</comment>
<dbReference type="CDD" id="cd03500">
    <property type="entry name" value="SQR_TypeA_SdhD_like"/>
    <property type="match status" value="1"/>
</dbReference>
<dbReference type="Proteomes" id="UP000244893">
    <property type="component" value="Unassembled WGS sequence"/>
</dbReference>
<keyword evidence="5 8" id="KW-1133">Transmembrane helix</keyword>
<dbReference type="OrthoDB" id="67843at2"/>
<feature type="transmembrane region" description="Helical" evidence="8">
    <location>
        <begin position="71"/>
        <end position="95"/>
    </location>
</feature>
<dbReference type="GO" id="GO:0016020">
    <property type="term" value="C:membrane"/>
    <property type="evidence" value="ECO:0007669"/>
    <property type="project" value="UniProtKB-SubCell"/>
</dbReference>
<name>A0A2V1HT93_9MICO</name>
<organism evidence="9 10">
    <name type="scientific">Amnibacterium flavum</name>
    <dbReference type="NCBI Taxonomy" id="2173173"/>
    <lineage>
        <taxon>Bacteria</taxon>
        <taxon>Bacillati</taxon>
        <taxon>Actinomycetota</taxon>
        <taxon>Actinomycetes</taxon>
        <taxon>Micrococcales</taxon>
        <taxon>Microbacteriaceae</taxon>
        <taxon>Amnibacterium</taxon>
    </lineage>
</organism>
<reference evidence="9 10" key="1">
    <citation type="submission" date="2018-05" db="EMBL/GenBank/DDBJ databases">
        <title>Amnibacterium sp. M8JJ-5, whole genome shotgun sequence.</title>
        <authorList>
            <person name="Tuo L."/>
        </authorList>
    </citation>
    <scope>NUCLEOTIDE SEQUENCE [LARGE SCALE GENOMIC DNA]</scope>
    <source>
        <strain evidence="9 10">M8JJ-5</strain>
    </source>
</reference>
<evidence type="ECO:0000256" key="6">
    <source>
        <dbReference type="ARBA" id="ARBA00023004"/>
    </source>
</evidence>
<sequence length="160" mass="17796">MSMSVSIESPRVKPAPRRGVNWEKWGWLYMRASGVLLVVLIFGHLFVNLYAGEGVSALDFGFVAGKWASPFWQWYDFALLWLALIHGSNGMRTIINDYTTVPIGGTRLRRLFTPHYIFKTLLVGSTIVLLVLGTLVIFTFDPCPSGAPADLLPTFCAARS</sequence>
<keyword evidence="6" id="KW-0408">Iron</keyword>
<keyword evidence="2" id="KW-0349">Heme</keyword>
<keyword evidence="10" id="KW-1185">Reference proteome</keyword>
<evidence type="ECO:0000256" key="1">
    <source>
        <dbReference type="ARBA" id="ARBA00004370"/>
    </source>
</evidence>
<keyword evidence="4" id="KW-0479">Metal-binding</keyword>
<evidence type="ECO:0000256" key="7">
    <source>
        <dbReference type="ARBA" id="ARBA00023136"/>
    </source>
</evidence>
<keyword evidence="7 8" id="KW-0472">Membrane</keyword>
<gene>
    <name evidence="9" type="ORF">DDQ50_04930</name>
</gene>
<evidence type="ECO:0000256" key="2">
    <source>
        <dbReference type="ARBA" id="ARBA00022617"/>
    </source>
</evidence>
<evidence type="ECO:0000256" key="5">
    <source>
        <dbReference type="ARBA" id="ARBA00022989"/>
    </source>
</evidence>
<evidence type="ECO:0000313" key="9">
    <source>
        <dbReference type="EMBL" id="PVZ95815.1"/>
    </source>
</evidence>
<dbReference type="InterPro" id="IPR000701">
    <property type="entry name" value="SuccDH_FuR_B_TM-su"/>
</dbReference>
<feature type="transmembrane region" description="Helical" evidence="8">
    <location>
        <begin position="28"/>
        <end position="51"/>
    </location>
</feature>
<evidence type="ECO:0000256" key="8">
    <source>
        <dbReference type="SAM" id="Phobius"/>
    </source>
</evidence>
<proteinExistence type="predicted"/>
<feature type="transmembrane region" description="Helical" evidence="8">
    <location>
        <begin position="116"/>
        <end position="140"/>
    </location>
</feature>
<dbReference type="GO" id="GO:0046872">
    <property type="term" value="F:metal ion binding"/>
    <property type="evidence" value="ECO:0007669"/>
    <property type="project" value="UniProtKB-KW"/>
</dbReference>
<dbReference type="EMBL" id="QEOP01000001">
    <property type="protein sequence ID" value="PVZ95815.1"/>
    <property type="molecule type" value="Genomic_DNA"/>
</dbReference>